<dbReference type="PANTHER" id="PTHR47515">
    <property type="entry name" value="LOW CALCIUM RESPONSE LOCUS PROTEIN T"/>
    <property type="match status" value="1"/>
</dbReference>
<dbReference type="NCBIfam" id="NF033577">
    <property type="entry name" value="transpos_IS481"/>
    <property type="match status" value="1"/>
</dbReference>
<dbReference type="Gene3D" id="3.30.420.10">
    <property type="entry name" value="Ribonuclease H-like superfamily/Ribonuclease H"/>
    <property type="match status" value="1"/>
</dbReference>
<dbReference type="SUPFAM" id="SSF46689">
    <property type="entry name" value="Homeodomain-like"/>
    <property type="match status" value="1"/>
</dbReference>
<dbReference type="PANTHER" id="PTHR47515:SF2">
    <property type="entry name" value="INTEGRASE CORE DOMAIN PROTEIN"/>
    <property type="match status" value="1"/>
</dbReference>
<dbReference type="OrthoDB" id="344043at2"/>
<dbReference type="GO" id="GO:0003676">
    <property type="term" value="F:nucleic acid binding"/>
    <property type="evidence" value="ECO:0007669"/>
    <property type="project" value="InterPro"/>
</dbReference>
<gene>
    <name evidence="2" type="ORF">EHQ59_00095</name>
</gene>
<dbReference type="RefSeq" id="WP_135617154.1">
    <property type="nucleotide sequence ID" value="NZ_RQGG01000003.1"/>
</dbReference>
<dbReference type="InterPro" id="IPR009057">
    <property type="entry name" value="Homeodomain-like_sf"/>
</dbReference>
<dbReference type="InterPro" id="IPR012337">
    <property type="entry name" value="RNaseH-like_sf"/>
</dbReference>
<feature type="domain" description="Integrase catalytic" evidence="1">
    <location>
        <begin position="140"/>
        <end position="307"/>
    </location>
</feature>
<organism evidence="2 3">
    <name type="scientific">Leptospira kemamanensis</name>
    <dbReference type="NCBI Taxonomy" id="2484942"/>
    <lineage>
        <taxon>Bacteria</taxon>
        <taxon>Pseudomonadati</taxon>
        <taxon>Spirochaetota</taxon>
        <taxon>Spirochaetia</taxon>
        <taxon>Leptospirales</taxon>
        <taxon>Leptospiraceae</taxon>
        <taxon>Leptospira</taxon>
    </lineage>
</organism>
<dbReference type="AlphaFoldDB" id="A0A4R9JVL9"/>
<reference evidence="2" key="1">
    <citation type="journal article" date="2019" name="PLoS Negl. Trop. Dis.">
        <title>Revisiting the worldwide diversity of Leptospira species in the environment.</title>
        <authorList>
            <person name="Vincent A.T."/>
            <person name="Schiettekatte O."/>
            <person name="Bourhy P."/>
            <person name="Veyrier F.J."/>
            <person name="Picardeau M."/>
        </authorList>
    </citation>
    <scope>NUCLEOTIDE SEQUENCE [LARGE SCALE GENOMIC DNA]</scope>
    <source>
        <strain evidence="2">201702454</strain>
    </source>
</reference>
<dbReference type="SUPFAM" id="SSF53098">
    <property type="entry name" value="Ribonuclease H-like"/>
    <property type="match status" value="1"/>
</dbReference>
<protein>
    <submittedName>
        <fullName evidence="2">IS481 family transposase</fullName>
    </submittedName>
</protein>
<accession>A0A4R9JVL9</accession>
<dbReference type="InterPro" id="IPR001584">
    <property type="entry name" value="Integrase_cat-core"/>
</dbReference>
<sequence>MTWKETNVFEERMKFVVAWKRGGWSLTDLCHEFNISRVTGYKYLEQYERYGIDGLKDKSRRPKHHPHQTRKKIIELILQERKDHPRWGARKLLASLSARFHMIKKWPHPSTVGRILKQNNLIKPPKRRIRKQSIEQPFSHALRPNDIWCADFKGHFTVGDGERCTPLTVTDAYSRFLLCCEIVPKADTTNVINEFTKLFKEYGMPLAIRTDNGPPFASNALAGLSKLSVWWIKLGIKLERIEPDKPQQNGRHERMHKTLKEETALPPRSSLETQQKAFRDFQKEFNYLRPHEGIQNSFPADHYLKSPRKFPKRILKASYPTNIMIEEVNEIWNLHLEGHRIFLSSALADEEVGLEEISDRHVKIHFYGVSLGVIDLYTGKLLQFKNPMPSSLTSESGFQCIFM</sequence>
<dbReference type="Pfam" id="PF13565">
    <property type="entry name" value="HTH_32"/>
    <property type="match status" value="1"/>
</dbReference>
<proteinExistence type="predicted"/>
<dbReference type="InterPro" id="IPR047656">
    <property type="entry name" value="IS481-like_transpos"/>
</dbReference>
<dbReference type="InterPro" id="IPR036397">
    <property type="entry name" value="RNaseH_sf"/>
</dbReference>
<dbReference type="EMBL" id="RQGG01000003">
    <property type="protein sequence ID" value="TGL57003.1"/>
    <property type="molecule type" value="Genomic_DNA"/>
</dbReference>
<keyword evidence="3" id="KW-1185">Reference proteome</keyword>
<dbReference type="Proteomes" id="UP000297609">
    <property type="component" value="Unassembled WGS sequence"/>
</dbReference>
<comment type="caution">
    <text evidence="2">The sequence shown here is derived from an EMBL/GenBank/DDBJ whole genome shotgun (WGS) entry which is preliminary data.</text>
</comment>
<evidence type="ECO:0000313" key="3">
    <source>
        <dbReference type="Proteomes" id="UP000297609"/>
    </source>
</evidence>
<dbReference type="Pfam" id="PF00665">
    <property type="entry name" value="rve"/>
    <property type="match status" value="1"/>
</dbReference>
<evidence type="ECO:0000313" key="2">
    <source>
        <dbReference type="EMBL" id="TGL57003.1"/>
    </source>
</evidence>
<dbReference type="PROSITE" id="PS50994">
    <property type="entry name" value="INTEGRASE"/>
    <property type="match status" value="1"/>
</dbReference>
<name>A0A4R9JVL9_9LEPT</name>
<evidence type="ECO:0000259" key="1">
    <source>
        <dbReference type="PROSITE" id="PS50994"/>
    </source>
</evidence>
<dbReference type="GO" id="GO:0015074">
    <property type="term" value="P:DNA integration"/>
    <property type="evidence" value="ECO:0007669"/>
    <property type="project" value="InterPro"/>
</dbReference>